<gene>
    <name evidence="2" type="ORF">HID58_028686</name>
</gene>
<feature type="compositionally biased region" description="Basic and acidic residues" evidence="1">
    <location>
        <begin position="9"/>
        <end position="37"/>
    </location>
</feature>
<comment type="caution">
    <text evidence="2">The sequence shown here is derived from an EMBL/GenBank/DDBJ whole genome shotgun (WGS) entry which is preliminary data.</text>
</comment>
<accession>A0ABQ8CAX0</accession>
<evidence type="ECO:0000313" key="2">
    <source>
        <dbReference type="EMBL" id="KAH0914240.1"/>
    </source>
</evidence>
<sequence>MTSHLSLVMRDRRIWREIAKTSTPNRERGAPPPEHHRPPLLADLARSNAISRSHSRKSHQTSLSQPRLTTAPETSQPDSDAGEGRETTTEIGGARERKNEARQGRRGKHKEEERQPAAAAVEKPPEATTG</sequence>
<keyword evidence="3" id="KW-1185">Reference proteome</keyword>
<feature type="compositionally biased region" description="Basic and acidic residues" evidence="1">
    <location>
        <begin position="82"/>
        <end position="115"/>
    </location>
</feature>
<name>A0ABQ8CAX0_BRANA</name>
<evidence type="ECO:0000313" key="3">
    <source>
        <dbReference type="Proteomes" id="UP000824890"/>
    </source>
</evidence>
<dbReference type="EMBL" id="JAGKQM010000008">
    <property type="protein sequence ID" value="KAH0914240.1"/>
    <property type="molecule type" value="Genomic_DNA"/>
</dbReference>
<dbReference type="Proteomes" id="UP000824890">
    <property type="component" value="Unassembled WGS sequence"/>
</dbReference>
<reference evidence="2 3" key="1">
    <citation type="submission" date="2021-05" db="EMBL/GenBank/DDBJ databases">
        <title>Genome Assembly of Synthetic Allotetraploid Brassica napus Reveals Homoeologous Exchanges between Subgenomes.</title>
        <authorList>
            <person name="Davis J.T."/>
        </authorList>
    </citation>
    <scope>NUCLEOTIDE SEQUENCE [LARGE SCALE GENOMIC DNA]</scope>
    <source>
        <strain evidence="3">cv. Da-Ae</strain>
        <tissue evidence="2">Seedling</tissue>
    </source>
</reference>
<proteinExistence type="predicted"/>
<feature type="region of interest" description="Disordered" evidence="1">
    <location>
        <begin position="1"/>
        <end position="130"/>
    </location>
</feature>
<evidence type="ECO:0000256" key="1">
    <source>
        <dbReference type="SAM" id="MobiDB-lite"/>
    </source>
</evidence>
<organism evidence="2 3">
    <name type="scientific">Brassica napus</name>
    <name type="common">Rape</name>
    <dbReference type="NCBI Taxonomy" id="3708"/>
    <lineage>
        <taxon>Eukaryota</taxon>
        <taxon>Viridiplantae</taxon>
        <taxon>Streptophyta</taxon>
        <taxon>Embryophyta</taxon>
        <taxon>Tracheophyta</taxon>
        <taxon>Spermatophyta</taxon>
        <taxon>Magnoliopsida</taxon>
        <taxon>eudicotyledons</taxon>
        <taxon>Gunneridae</taxon>
        <taxon>Pentapetalae</taxon>
        <taxon>rosids</taxon>
        <taxon>malvids</taxon>
        <taxon>Brassicales</taxon>
        <taxon>Brassicaceae</taxon>
        <taxon>Brassiceae</taxon>
        <taxon>Brassica</taxon>
    </lineage>
</organism>
<feature type="compositionally biased region" description="Polar residues" evidence="1">
    <location>
        <begin position="60"/>
        <end position="78"/>
    </location>
</feature>
<protein>
    <submittedName>
        <fullName evidence="2">Uncharacterized protein</fullName>
    </submittedName>
</protein>